<dbReference type="InterPro" id="IPR033532">
    <property type="entry name" value="AraR_ligand_bind_dom"/>
</dbReference>
<dbReference type="InterPro" id="IPR046335">
    <property type="entry name" value="LacI/GalR-like_sensor"/>
</dbReference>
<dbReference type="CDD" id="cd01541">
    <property type="entry name" value="PBP1_AraR"/>
    <property type="match status" value="1"/>
</dbReference>
<comment type="caution">
    <text evidence="5">The sequence shown here is derived from an EMBL/GenBank/DDBJ whole genome shotgun (WGS) entry which is preliminary data.</text>
</comment>
<dbReference type="SUPFAM" id="SSF53822">
    <property type="entry name" value="Periplasmic binding protein-like I"/>
    <property type="match status" value="1"/>
</dbReference>
<feature type="domain" description="HTH gntR-type" evidence="4">
    <location>
        <begin position="3"/>
        <end position="71"/>
    </location>
</feature>
<evidence type="ECO:0000256" key="1">
    <source>
        <dbReference type="ARBA" id="ARBA00023015"/>
    </source>
</evidence>
<keyword evidence="2" id="KW-0238">DNA-binding</keyword>
<proteinExistence type="predicted"/>
<dbReference type="InterPro" id="IPR036388">
    <property type="entry name" value="WH-like_DNA-bd_sf"/>
</dbReference>
<evidence type="ECO:0000313" key="6">
    <source>
        <dbReference type="Proteomes" id="UP001652442"/>
    </source>
</evidence>
<keyword evidence="3" id="KW-0804">Transcription</keyword>
<dbReference type="Proteomes" id="UP001652442">
    <property type="component" value="Unassembled WGS sequence"/>
</dbReference>
<gene>
    <name evidence="5" type="ORF">OCV88_11760</name>
</gene>
<dbReference type="SMART" id="SM00345">
    <property type="entry name" value="HTH_GNTR"/>
    <property type="match status" value="1"/>
</dbReference>
<dbReference type="Gene3D" id="3.40.50.2300">
    <property type="match status" value="2"/>
</dbReference>
<sequence>MAHFKYTDLALWLREQIEKGQYRDGDRIPTEAELSERFLVSRDTVRKAVAVLEQENLLYKVRGSGTYVDTSDLKLLPDSFYSSRRVGILMNNLDHYIFPSIIKGINAVLNKHGYTSVMQFTNNCISQEREALMDFLEGDFAGLIIEPTKGALPQLNYDLYQRIARTRPAVLIHAKIPGLSLSYVTGGDEKGGLLLTDYLLDQGHKKIAVIFALDDQTGTARYLGFVKAFQNRGIAIPDETIFWYDSSDVSEIFTEPLNARLHAALSSCSAVICQDDRLANYLKKYLALHKEFREDIVICGFDDSEIARDQNLTSVTHPKEEFGECAAMRLLEKIKNPSADVSFEFIPKVVVRK</sequence>
<reference evidence="5 6" key="1">
    <citation type="journal article" date="2021" name="ISME Commun">
        <title>Automated analysis of genomic sequences facilitates high-throughput and comprehensive description of bacteria.</title>
        <authorList>
            <person name="Hitch T.C.A."/>
        </authorList>
    </citation>
    <scope>NUCLEOTIDE SEQUENCE [LARGE SCALE GENOMIC DNA]</scope>
    <source>
        <strain evidence="5 6">Sanger_109</strain>
    </source>
</reference>
<dbReference type="InterPro" id="IPR028082">
    <property type="entry name" value="Peripla_BP_I"/>
</dbReference>
<organism evidence="5 6">
    <name type="scientific">Brotonthovivens ammoniilytica</name>
    <dbReference type="NCBI Taxonomy" id="2981725"/>
    <lineage>
        <taxon>Bacteria</taxon>
        <taxon>Bacillati</taxon>
        <taxon>Bacillota</taxon>
        <taxon>Clostridia</taxon>
        <taxon>Lachnospirales</taxon>
        <taxon>Lachnospiraceae</taxon>
        <taxon>Brotonthovivens</taxon>
    </lineage>
</organism>
<evidence type="ECO:0000259" key="4">
    <source>
        <dbReference type="PROSITE" id="PS50949"/>
    </source>
</evidence>
<name>A0ABT2TLA8_9FIRM</name>
<dbReference type="Pfam" id="PF00392">
    <property type="entry name" value="GntR"/>
    <property type="match status" value="1"/>
</dbReference>
<evidence type="ECO:0000256" key="3">
    <source>
        <dbReference type="ARBA" id="ARBA00023163"/>
    </source>
</evidence>
<dbReference type="CDD" id="cd07377">
    <property type="entry name" value="WHTH_GntR"/>
    <property type="match status" value="1"/>
</dbReference>
<evidence type="ECO:0000256" key="2">
    <source>
        <dbReference type="ARBA" id="ARBA00023125"/>
    </source>
</evidence>
<evidence type="ECO:0000313" key="5">
    <source>
        <dbReference type="EMBL" id="MCU6762995.1"/>
    </source>
</evidence>
<dbReference type="SUPFAM" id="SSF46785">
    <property type="entry name" value="Winged helix' DNA-binding domain"/>
    <property type="match status" value="1"/>
</dbReference>
<dbReference type="InterPro" id="IPR036390">
    <property type="entry name" value="WH_DNA-bd_sf"/>
</dbReference>
<dbReference type="Pfam" id="PF13377">
    <property type="entry name" value="Peripla_BP_3"/>
    <property type="match status" value="1"/>
</dbReference>
<accession>A0ABT2TLA8</accession>
<keyword evidence="1" id="KW-0805">Transcription regulation</keyword>
<dbReference type="EMBL" id="JAOQJQ010000005">
    <property type="protein sequence ID" value="MCU6762995.1"/>
    <property type="molecule type" value="Genomic_DNA"/>
</dbReference>
<dbReference type="InterPro" id="IPR000524">
    <property type="entry name" value="Tscrpt_reg_HTH_GntR"/>
</dbReference>
<dbReference type="PANTHER" id="PTHR30146">
    <property type="entry name" value="LACI-RELATED TRANSCRIPTIONAL REPRESSOR"/>
    <property type="match status" value="1"/>
</dbReference>
<keyword evidence="6" id="KW-1185">Reference proteome</keyword>
<dbReference type="RefSeq" id="WP_158425653.1">
    <property type="nucleotide sequence ID" value="NZ_JAOQJQ010000005.1"/>
</dbReference>
<dbReference type="PRINTS" id="PR00035">
    <property type="entry name" value="HTHGNTR"/>
</dbReference>
<dbReference type="PANTHER" id="PTHR30146:SF109">
    <property type="entry name" value="HTH-TYPE TRANSCRIPTIONAL REGULATOR GALS"/>
    <property type="match status" value="1"/>
</dbReference>
<protein>
    <submittedName>
        <fullName evidence="5">GntR family transcriptional regulator</fullName>
    </submittedName>
</protein>
<dbReference type="PROSITE" id="PS50949">
    <property type="entry name" value="HTH_GNTR"/>
    <property type="match status" value="1"/>
</dbReference>
<dbReference type="Gene3D" id="1.10.10.10">
    <property type="entry name" value="Winged helix-like DNA-binding domain superfamily/Winged helix DNA-binding domain"/>
    <property type="match status" value="1"/>
</dbReference>